<organism evidence="3 4">
    <name type="scientific">Eiseniibacteriota bacterium</name>
    <dbReference type="NCBI Taxonomy" id="2212470"/>
    <lineage>
        <taxon>Bacteria</taxon>
        <taxon>Candidatus Eiseniibacteriota</taxon>
    </lineage>
</organism>
<evidence type="ECO:0000313" key="4">
    <source>
        <dbReference type="Proteomes" id="UP000777784"/>
    </source>
</evidence>
<dbReference type="GO" id="GO:0016757">
    <property type="term" value="F:glycosyltransferase activity"/>
    <property type="evidence" value="ECO:0007669"/>
    <property type="project" value="InterPro"/>
</dbReference>
<dbReference type="EMBL" id="JAHJDP010000100">
    <property type="protein sequence ID" value="MBU2692791.1"/>
    <property type="molecule type" value="Genomic_DNA"/>
</dbReference>
<dbReference type="Gene3D" id="3.40.50.2000">
    <property type="entry name" value="Glycogen Phosphorylase B"/>
    <property type="match status" value="2"/>
</dbReference>
<evidence type="ECO:0000259" key="2">
    <source>
        <dbReference type="Pfam" id="PF13477"/>
    </source>
</evidence>
<dbReference type="CDD" id="cd03801">
    <property type="entry name" value="GT4_PimA-like"/>
    <property type="match status" value="1"/>
</dbReference>
<accession>A0A948RZF0</accession>
<evidence type="ECO:0000313" key="3">
    <source>
        <dbReference type="EMBL" id="MBU2692791.1"/>
    </source>
</evidence>
<dbReference type="InterPro" id="IPR001296">
    <property type="entry name" value="Glyco_trans_1"/>
</dbReference>
<dbReference type="PANTHER" id="PTHR12526">
    <property type="entry name" value="GLYCOSYLTRANSFERASE"/>
    <property type="match status" value="1"/>
</dbReference>
<dbReference type="Pfam" id="PF00534">
    <property type="entry name" value="Glycos_transf_1"/>
    <property type="match status" value="1"/>
</dbReference>
<comment type="caution">
    <text evidence="3">The sequence shown here is derived from an EMBL/GenBank/DDBJ whole genome shotgun (WGS) entry which is preliminary data.</text>
</comment>
<sequence>MRIAFLADAQSPNTRSFLTPLVEQGHDIYLLSLHHIQDPMEGVTTHFLSHSPLLPKPLYITRWPQVRRWLREINPDLVVAYRITGNGLLAALSNWHPLVVVPTGTDILGLEKRPPALRKIVRYVLRKADGILCWAPHMAHAALQLRGTRSLALSPSPWNEGVQELDPLLPSGSADSKTGTRLLLIQPRGVNREFFKARPYPNEEDGEVVLVTTRSLKRSYRHELMIRAMSFLKDTRPRLRLDLAGGGADGPRLWELARSLGVDNVNFLGSISHAEIPRILSKGSIYVSLIDHDGVSASLLEAMSVGLYPVVGDSDAARVWIREGWNGSLVGGDDPESIAQMIRKLAADISFRREVVERNWGLAEERADLARNSHRISEWFGEVVACHRRASNVGRKIA</sequence>
<dbReference type="AlphaFoldDB" id="A0A948RZF0"/>
<dbReference type="Pfam" id="PF13477">
    <property type="entry name" value="Glyco_trans_4_2"/>
    <property type="match status" value="1"/>
</dbReference>
<dbReference type="InterPro" id="IPR028098">
    <property type="entry name" value="Glyco_trans_4-like_N"/>
</dbReference>
<protein>
    <submittedName>
        <fullName evidence="3">Glycosyltransferase family 4 protein</fullName>
    </submittedName>
</protein>
<proteinExistence type="predicted"/>
<dbReference type="PANTHER" id="PTHR12526:SF627">
    <property type="entry name" value="D-RHAMNOSYLTRANSFERASE WBPZ"/>
    <property type="match status" value="1"/>
</dbReference>
<gene>
    <name evidence="3" type="ORF">KJ970_17880</name>
</gene>
<feature type="domain" description="Glycosyltransferase subfamily 4-like N-terminal" evidence="2">
    <location>
        <begin position="2"/>
        <end position="133"/>
    </location>
</feature>
<evidence type="ECO:0000259" key="1">
    <source>
        <dbReference type="Pfam" id="PF00534"/>
    </source>
</evidence>
<dbReference type="SUPFAM" id="SSF53756">
    <property type="entry name" value="UDP-Glycosyltransferase/glycogen phosphorylase"/>
    <property type="match status" value="1"/>
</dbReference>
<name>A0A948RZF0_UNCEI</name>
<reference evidence="3" key="1">
    <citation type="submission" date="2021-05" db="EMBL/GenBank/DDBJ databases">
        <title>Energy efficiency and biological interactions define the core microbiome of deep oligotrophic groundwater.</title>
        <authorList>
            <person name="Mehrshad M."/>
            <person name="Lopez-Fernandez M."/>
            <person name="Bell E."/>
            <person name="Bernier-Latmani R."/>
            <person name="Bertilsson S."/>
            <person name="Dopson M."/>
        </authorList>
    </citation>
    <scope>NUCLEOTIDE SEQUENCE</scope>
    <source>
        <strain evidence="3">Modern_marine.mb.64</strain>
    </source>
</reference>
<feature type="domain" description="Glycosyl transferase family 1" evidence="1">
    <location>
        <begin position="201"/>
        <end position="357"/>
    </location>
</feature>
<dbReference type="Proteomes" id="UP000777784">
    <property type="component" value="Unassembled WGS sequence"/>
</dbReference>